<dbReference type="AlphaFoldDB" id="A0AAW3ZLR2"/>
<protein>
    <submittedName>
        <fullName evidence="2">Xanthine dehydrogenase family protein molybdopterin-binding subunit</fullName>
    </submittedName>
</protein>
<dbReference type="Proteomes" id="UP000613768">
    <property type="component" value="Unassembled WGS sequence"/>
</dbReference>
<dbReference type="PIRSF" id="PIRSF036389">
    <property type="entry name" value="IOR_B"/>
    <property type="match status" value="1"/>
</dbReference>
<organism evidence="2 3">
    <name type="scientific">Pseudomarimonas arenosa</name>
    <dbReference type="NCBI Taxonomy" id="2774145"/>
    <lineage>
        <taxon>Bacteria</taxon>
        <taxon>Pseudomonadati</taxon>
        <taxon>Pseudomonadota</taxon>
        <taxon>Gammaproteobacteria</taxon>
        <taxon>Lysobacterales</taxon>
        <taxon>Lysobacteraceae</taxon>
        <taxon>Pseudomarimonas</taxon>
    </lineage>
</organism>
<dbReference type="PANTHER" id="PTHR47495:SF2">
    <property type="entry name" value="ALDEHYDE DEHYDROGENASE"/>
    <property type="match status" value="1"/>
</dbReference>
<dbReference type="Gene3D" id="3.90.1170.50">
    <property type="entry name" value="Aldehyde oxidase/xanthine dehydrogenase, a/b hammerhead"/>
    <property type="match status" value="1"/>
</dbReference>
<dbReference type="Gene3D" id="3.30.365.10">
    <property type="entry name" value="Aldehyde oxidase/xanthine dehydrogenase, molybdopterin binding domain"/>
    <property type="match status" value="4"/>
</dbReference>
<evidence type="ECO:0000259" key="1">
    <source>
        <dbReference type="SMART" id="SM01008"/>
    </source>
</evidence>
<dbReference type="SUPFAM" id="SSF56003">
    <property type="entry name" value="Molybdenum cofactor-binding domain"/>
    <property type="match status" value="2"/>
</dbReference>
<dbReference type="GO" id="GO:0016491">
    <property type="term" value="F:oxidoreductase activity"/>
    <property type="evidence" value="ECO:0007669"/>
    <property type="project" value="InterPro"/>
</dbReference>
<dbReference type="Pfam" id="PF02738">
    <property type="entry name" value="MoCoBD_1"/>
    <property type="match status" value="1"/>
</dbReference>
<dbReference type="Pfam" id="PF20256">
    <property type="entry name" value="MoCoBD_2"/>
    <property type="match status" value="2"/>
</dbReference>
<dbReference type="InterPro" id="IPR012368">
    <property type="entry name" value="OxRdtase_Mopterin-bd_su_IorB"/>
</dbReference>
<comment type="caution">
    <text evidence="2">The sequence shown here is derived from an EMBL/GenBank/DDBJ whole genome shotgun (WGS) entry which is preliminary data.</text>
</comment>
<accession>A0AAW3ZLR2</accession>
<dbReference type="PANTHER" id="PTHR47495">
    <property type="entry name" value="ALDEHYDE DEHYDROGENASE"/>
    <property type="match status" value="1"/>
</dbReference>
<evidence type="ECO:0000313" key="2">
    <source>
        <dbReference type="EMBL" id="MBD8525356.1"/>
    </source>
</evidence>
<dbReference type="InterPro" id="IPR046867">
    <property type="entry name" value="AldOxase/xan_DH_MoCoBD2"/>
</dbReference>
<proteinExistence type="predicted"/>
<reference evidence="2 3" key="1">
    <citation type="submission" date="2020-09" db="EMBL/GenBank/DDBJ databases">
        <title>Pseudoxanthomonas sp. CAU 1598 isolated from sand of Yaerae Beach.</title>
        <authorList>
            <person name="Kim W."/>
        </authorList>
    </citation>
    <scope>NUCLEOTIDE SEQUENCE [LARGE SCALE GENOMIC DNA]</scope>
    <source>
        <strain evidence="2 3">CAU 1598</strain>
    </source>
</reference>
<evidence type="ECO:0000313" key="3">
    <source>
        <dbReference type="Proteomes" id="UP000613768"/>
    </source>
</evidence>
<feature type="domain" description="Aldehyde oxidase/xanthine dehydrogenase a/b hammerhead" evidence="1">
    <location>
        <begin position="240"/>
        <end position="318"/>
    </location>
</feature>
<dbReference type="EMBL" id="JACYTR010000008">
    <property type="protein sequence ID" value="MBD8525356.1"/>
    <property type="molecule type" value="Genomic_DNA"/>
</dbReference>
<dbReference type="SMART" id="SM01008">
    <property type="entry name" value="Ald_Xan_dh_C"/>
    <property type="match status" value="1"/>
</dbReference>
<dbReference type="InterPro" id="IPR000674">
    <property type="entry name" value="Ald_Oxase/Xan_DH_a/b"/>
</dbReference>
<dbReference type="InterPro" id="IPR037165">
    <property type="entry name" value="AldOxase/xan_DH_Mopterin-bd_sf"/>
</dbReference>
<sequence>MFHGRVVPTFVTRQLPKPSRRQFMFGVSYVGAALLIGCSSSEAPAPAKDADIAQAGAEHPAATPPPPGKPSPFEAYLAVGADGEVTVYSSQFEMGQYSYQGLATLVAEELEVPIERVKVEGRAGNPAWYGNLTMGGALQLTGGSSSIPTSWQRYREAGAVAREMLRQAAAQQWNVPLSEVEARDAAIVHNGSGQRAEYASLLQAAAKLTPPTEVALKSPEHWTQIGKDSTQRVDARDKVSGQQTYTIDVRLPGMLYATVLHSPRFGGKLSSFDATVAKAVPGVVDVVQISRGVAVVANTTWAAIQGRRALKAEWDNAAAETRSSSELFAEFEQLAAQPGSLALQRGDNAAALAASNKQIEAVYRFPFLAHAAMEPLNAVVHREGERLHIYGGLQMPDVVQGTCAQIAGIEPAKVDLHVMKTGGGFGRRATPDSDIFVEATEIAKALNFRAPILLQWTREADMGAGRYRPMHLHKVKVGLDADGKISAWDHSIVGHSIFAGGPFASMMKDGVDPSSIEGVVDSPYAVPSMEVQVQHPASPVPVLWWRSVGHTHTAYVMETLIDEIAEASGQDPVALRLALLKPDARERGVLQLAAGRAGWNEPAKPGIHRGIAVHSSFGSFVATVAEVSKSDSGGIRVERCVVASDCGVVVNPDVVRAQLEGGTGFGLSAFLGERVDLEGGAAKQSNYDGYTVLRMAAMPKIEVHLLKSAASPTGIGECAVPPIGPAVANAIYKATGKRVRDLPFKAAS</sequence>
<keyword evidence="3" id="KW-1185">Reference proteome</keyword>
<dbReference type="InterPro" id="IPR052516">
    <property type="entry name" value="N-heterocyclic_Hydroxylase"/>
</dbReference>
<gene>
    <name evidence="2" type="ORF">IFO71_06330</name>
</gene>
<name>A0AAW3ZLR2_9GAMM</name>
<dbReference type="InterPro" id="IPR008274">
    <property type="entry name" value="AldOxase/xan_DH_MoCoBD1"/>
</dbReference>